<evidence type="ECO:0000313" key="1">
    <source>
        <dbReference type="EMBL" id="ALU30558.1"/>
    </source>
</evidence>
<reference evidence="3 4" key="1">
    <citation type="submission" date="2015-12" db="EMBL/GenBank/DDBJ databases">
        <title>A stable core within a dynamic pangenome in Sulfolobus acidocaldarius.</title>
        <authorList>
            <person name="Anderson R."/>
            <person name="Kouris A."/>
            <person name="Seward C."/>
            <person name="Campbell K."/>
            <person name="Whitaker R."/>
        </authorList>
    </citation>
    <scope>NUCLEOTIDE SEQUENCE [LARGE SCALE GENOMIC DNA]</scope>
    <source>
        <strain evidence="1 4">GG12-C01-09</strain>
        <strain evidence="2 3">NG05B_CO5_07</strain>
    </source>
</reference>
<gene>
    <name evidence="1" type="ORF">ATY89_03990</name>
    <name evidence="2" type="ORF">ATZ20_07015</name>
</gene>
<organism evidence="2 3">
    <name type="scientific">Sulfolobus acidocaldarius</name>
    <dbReference type="NCBI Taxonomy" id="2285"/>
    <lineage>
        <taxon>Archaea</taxon>
        <taxon>Thermoproteota</taxon>
        <taxon>Thermoprotei</taxon>
        <taxon>Sulfolobales</taxon>
        <taxon>Sulfolobaceae</taxon>
        <taxon>Sulfolobus</taxon>
    </lineage>
</organism>
<dbReference type="Proteomes" id="UP000065473">
    <property type="component" value="Chromosome"/>
</dbReference>
<protein>
    <submittedName>
        <fullName evidence="2">Uncharacterized protein</fullName>
    </submittedName>
</protein>
<name>A0A0U2X0I3_9CREN</name>
<dbReference type="RefSeq" id="WP_011277376.1">
    <property type="nucleotide sequence ID" value="NZ_LPRX01000001.1"/>
</dbReference>
<evidence type="ECO:0000313" key="3">
    <source>
        <dbReference type="Proteomes" id="UP000060043"/>
    </source>
</evidence>
<proteinExistence type="predicted"/>
<dbReference type="Proteomes" id="UP000060043">
    <property type="component" value="Chromosome"/>
</dbReference>
<dbReference type="STRING" id="1435377.SUSAZ_02365"/>
<accession>A0A0U2X0I3</accession>
<dbReference type="EMBL" id="CP013695">
    <property type="protein sequence ID" value="ALU31906.1"/>
    <property type="molecule type" value="Genomic_DNA"/>
</dbReference>
<dbReference type="OrthoDB" id="386926at2157"/>
<dbReference type="AlphaFoldDB" id="A0A0U2X0I3"/>
<evidence type="ECO:0000313" key="4">
    <source>
        <dbReference type="Proteomes" id="UP000065473"/>
    </source>
</evidence>
<sequence length="164" mass="19234">MSDEKYQFIRNLSTVTGKSIYELTNYSIDLLEKVYEKIGIDNMNFFMEEIKFYVIIRDFIKIEFQKYDPKLIGISISNYLKSEGIVDSKRPEFIFILNIIAKLLDGKVVFLNLHGKDPELVNVMFNSEEQAKYFEQLFNIVASELNLKLRIIKDVLVVKIQEVS</sequence>
<evidence type="ECO:0000313" key="2">
    <source>
        <dbReference type="EMBL" id="ALU31906.1"/>
    </source>
</evidence>
<dbReference type="PaxDb" id="1435377-SUSAZ_02365"/>
<dbReference type="EMBL" id="CP013694">
    <property type="protein sequence ID" value="ALU30558.1"/>
    <property type="molecule type" value="Genomic_DNA"/>
</dbReference>